<evidence type="ECO:0000313" key="2">
    <source>
        <dbReference type="Proteomes" id="UP000283644"/>
    </source>
</evidence>
<accession>A0A417Y1N7</accession>
<name>A0A417Y1N7_9ACTN</name>
<dbReference type="AlphaFoldDB" id="A0A417Y1N7"/>
<sequence length="312" mass="34573">MAIDTRTLDHLSWLQHGVLARRQFLDAGVTDNDIERWVRRRRLVAARPGVYVNHTGPLTPAQREWVAVLAAWPAALSHESAIPGLRSDRVQVAIDVRRTIELPGVQVHRMAHFAERTDWRAAPPRIKVADAVIDVMSGRISNDDVAGAYAALATATHAATQPDRIARALARRERVAGRGLIAGMVADVEAGACSVLERGYLHRVERPHGLPRGRRQPGSLATGKRTMKDVRYDKYGLIVELNGRMIHDRPQAWDADAERDLAELAVAEAVTARVTYGLVFRHQCRTAAWIGRILHRRGWTGMLFACPSCPTG</sequence>
<keyword evidence="2" id="KW-1185">Reference proteome</keyword>
<evidence type="ECO:0008006" key="3">
    <source>
        <dbReference type="Google" id="ProtNLM"/>
    </source>
</evidence>
<comment type="caution">
    <text evidence="1">The sequence shown here is derived from an EMBL/GenBank/DDBJ whole genome shotgun (WGS) entry which is preliminary data.</text>
</comment>
<dbReference type="EMBL" id="QXGH01000017">
    <property type="protein sequence ID" value="RHW26562.1"/>
    <property type="molecule type" value="Genomic_DNA"/>
</dbReference>
<dbReference type="OrthoDB" id="5146042at2"/>
<reference evidence="1 2" key="1">
    <citation type="submission" date="2018-09" db="EMBL/GenBank/DDBJ databases">
        <title>Genome sequencing of Nocardioides immobilis CCTCC AB 2017083 for comparison to Nocardioides silvaticus.</title>
        <authorList>
            <person name="Li C."/>
            <person name="Wang G."/>
        </authorList>
    </citation>
    <scope>NUCLEOTIDE SEQUENCE [LARGE SCALE GENOMIC DNA]</scope>
    <source>
        <strain evidence="1 2">CCTCC AB 2017083</strain>
    </source>
</reference>
<organism evidence="1 2">
    <name type="scientific">Nocardioides immobilis</name>
    <dbReference type="NCBI Taxonomy" id="2049295"/>
    <lineage>
        <taxon>Bacteria</taxon>
        <taxon>Bacillati</taxon>
        <taxon>Actinomycetota</taxon>
        <taxon>Actinomycetes</taxon>
        <taxon>Propionibacteriales</taxon>
        <taxon>Nocardioidaceae</taxon>
        <taxon>Nocardioides</taxon>
    </lineage>
</organism>
<protein>
    <recommendedName>
        <fullName evidence="3">Type IV toxin-antitoxin system AbiEi family antitoxin domain-containing protein</fullName>
    </recommendedName>
</protein>
<evidence type="ECO:0000313" key="1">
    <source>
        <dbReference type="EMBL" id="RHW26562.1"/>
    </source>
</evidence>
<gene>
    <name evidence="1" type="ORF">D0Z08_14010</name>
</gene>
<proteinExistence type="predicted"/>
<dbReference type="Proteomes" id="UP000283644">
    <property type="component" value="Unassembled WGS sequence"/>
</dbReference>